<dbReference type="AlphaFoldDB" id="A0A0C9TQS1"/>
<name>A0A0C9TQS1_SPHS4</name>
<dbReference type="Pfam" id="PF01266">
    <property type="entry name" value="DAO"/>
    <property type="match status" value="1"/>
</dbReference>
<gene>
    <name evidence="2" type="ORF">M422DRAFT_184445</name>
</gene>
<evidence type="ECO:0000259" key="1">
    <source>
        <dbReference type="Pfam" id="PF01266"/>
    </source>
</evidence>
<dbReference type="OrthoDB" id="429143at2759"/>
<dbReference type="HOGENOM" id="CLU_022730_3_1_1"/>
<proteinExistence type="predicted"/>
<dbReference type="Gene3D" id="3.50.50.60">
    <property type="entry name" value="FAD/NAD(P)-binding domain"/>
    <property type="match status" value="1"/>
</dbReference>
<protein>
    <recommendedName>
        <fullName evidence="1">FAD dependent oxidoreductase domain-containing protein</fullName>
    </recommendedName>
</protein>
<dbReference type="InterPro" id="IPR036188">
    <property type="entry name" value="FAD/NAD-bd_sf"/>
</dbReference>
<evidence type="ECO:0000313" key="3">
    <source>
        <dbReference type="Proteomes" id="UP000054279"/>
    </source>
</evidence>
<dbReference type="Proteomes" id="UP000054279">
    <property type="component" value="Unassembled WGS sequence"/>
</dbReference>
<dbReference type="PANTHER" id="PTHR13847">
    <property type="entry name" value="SARCOSINE DEHYDROGENASE-RELATED"/>
    <property type="match status" value="1"/>
</dbReference>
<accession>A0A0C9TQS1</accession>
<dbReference type="SUPFAM" id="SSF51971">
    <property type="entry name" value="Nucleotide-binding domain"/>
    <property type="match status" value="1"/>
</dbReference>
<dbReference type="Gene3D" id="3.30.9.10">
    <property type="entry name" value="D-Amino Acid Oxidase, subunit A, domain 2"/>
    <property type="match status" value="1"/>
</dbReference>
<dbReference type="PANTHER" id="PTHR13847:SF260">
    <property type="entry name" value="FAD DEPENDENT OXIDOREDUCTASE DOMAIN-CONTAINING PROTEIN"/>
    <property type="match status" value="1"/>
</dbReference>
<evidence type="ECO:0000313" key="2">
    <source>
        <dbReference type="EMBL" id="KIJ32488.1"/>
    </source>
</evidence>
<feature type="domain" description="FAD dependent oxidoreductase" evidence="1">
    <location>
        <begin position="74"/>
        <end position="482"/>
    </location>
</feature>
<sequence>MAQIPLIPNQDFKSSIPVPLHQHITEERLFAAFSRDSVPLPYPNPTKAFWTHGEPDANPLGKVGSVGNLTANADVVIIGSGITGVGAAYHLAKLAQQAGLKLDVVVLEARDFCNPPQGRNGGHLTPVLSQGFRANSQRYGVVEAIKSVALENHTVSSLLHIIRSNNKEEDVDLVSGHRFDLFFSKEEENDFLLDYDAAKMSGVNLSDIRFLSQDETRNKYGPQFPSVSYFGNNLWPLKLVTQLFNLAKERFSLTSGSHLSLHTQTPVTKVSLLSESDRGEQDDNRYPRRWLIETPRGLIRSHIVIHATNAYAAHLLPFLIPSPGKDSIVPVRGQVIATRAAISSQEIINTSSSANDGFEYWFSRPIKNVDEDKPLIILGGAREATAPGFELGVADDTTLNENASKTLRDFLPAVYPEGWFSKDQQPEMEWTGVMGFTESRNPFVGPVIDPSTKTTIEGQYIAAGYSGHGMPRTFGCAEALAQIIIADLTNKTWTSPKWFPQHFLTTSR</sequence>
<dbReference type="EMBL" id="KN837226">
    <property type="protein sequence ID" value="KIJ32488.1"/>
    <property type="molecule type" value="Genomic_DNA"/>
</dbReference>
<organism evidence="2 3">
    <name type="scientific">Sphaerobolus stellatus (strain SS14)</name>
    <dbReference type="NCBI Taxonomy" id="990650"/>
    <lineage>
        <taxon>Eukaryota</taxon>
        <taxon>Fungi</taxon>
        <taxon>Dikarya</taxon>
        <taxon>Basidiomycota</taxon>
        <taxon>Agaricomycotina</taxon>
        <taxon>Agaricomycetes</taxon>
        <taxon>Phallomycetidae</taxon>
        <taxon>Geastrales</taxon>
        <taxon>Sphaerobolaceae</taxon>
        <taxon>Sphaerobolus</taxon>
    </lineage>
</organism>
<keyword evidence="3" id="KW-1185">Reference proteome</keyword>
<dbReference type="GO" id="GO:0005737">
    <property type="term" value="C:cytoplasm"/>
    <property type="evidence" value="ECO:0007669"/>
    <property type="project" value="TreeGrafter"/>
</dbReference>
<reference evidence="2 3" key="1">
    <citation type="submission" date="2014-06" db="EMBL/GenBank/DDBJ databases">
        <title>Evolutionary Origins and Diversification of the Mycorrhizal Mutualists.</title>
        <authorList>
            <consortium name="DOE Joint Genome Institute"/>
            <consortium name="Mycorrhizal Genomics Consortium"/>
            <person name="Kohler A."/>
            <person name="Kuo A."/>
            <person name="Nagy L.G."/>
            <person name="Floudas D."/>
            <person name="Copeland A."/>
            <person name="Barry K.W."/>
            <person name="Cichocki N."/>
            <person name="Veneault-Fourrey C."/>
            <person name="LaButti K."/>
            <person name="Lindquist E.A."/>
            <person name="Lipzen A."/>
            <person name="Lundell T."/>
            <person name="Morin E."/>
            <person name="Murat C."/>
            <person name="Riley R."/>
            <person name="Ohm R."/>
            <person name="Sun H."/>
            <person name="Tunlid A."/>
            <person name="Henrissat B."/>
            <person name="Grigoriev I.V."/>
            <person name="Hibbett D.S."/>
            <person name="Martin F."/>
        </authorList>
    </citation>
    <scope>NUCLEOTIDE SEQUENCE [LARGE SCALE GENOMIC DNA]</scope>
    <source>
        <strain evidence="2 3">SS14</strain>
    </source>
</reference>
<dbReference type="InterPro" id="IPR006076">
    <property type="entry name" value="FAD-dep_OxRdtase"/>
</dbReference>